<feature type="transmembrane region" description="Helical" evidence="1">
    <location>
        <begin position="6"/>
        <end position="26"/>
    </location>
</feature>
<keyword evidence="4" id="KW-1185">Reference proteome</keyword>
<reference evidence="4" key="1">
    <citation type="submission" date="2010-05" db="EMBL/GenBank/DDBJ databases">
        <title>Complete sequence of Methylotenera sp. 301.</title>
        <authorList>
            <person name="Lucas S."/>
            <person name="Copeland A."/>
            <person name="Lapidus A."/>
            <person name="Cheng J.-F."/>
            <person name="Bruce D."/>
            <person name="Goodwin L."/>
            <person name="Pitluck S."/>
            <person name="Clum A."/>
            <person name="Land M."/>
            <person name="Hauser L."/>
            <person name="Kyrpides N."/>
            <person name="Ivanova N."/>
            <person name="Chistoservova L."/>
            <person name="Kalyuzhnaya M."/>
            <person name="Woyke T."/>
        </authorList>
    </citation>
    <scope>NUCLEOTIDE SEQUENCE [LARGE SCALE GENOMIC DNA]</scope>
    <source>
        <strain evidence="4">301</strain>
    </source>
</reference>
<dbReference type="PROSITE" id="PS50222">
    <property type="entry name" value="EF_HAND_2"/>
    <property type="match status" value="1"/>
</dbReference>
<dbReference type="OrthoDB" id="7013907at2"/>
<feature type="transmembrane region" description="Helical" evidence="1">
    <location>
        <begin position="281"/>
        <end position="300"/>
    </location>
</feature>
<reference evidence="3 4" key="2">
    <citation type="journal article" date="2011" name="J. Bacteriol.">
        <title>Genomes of three methylotrophs from a single niche uncover genetic and metabolic divergence of Methylophilaceae.</title>
        <authorList>
            <person name="Lapidus A."/>
            <person name="Clum A."/>
            <person name="Labutti K."/>
            <person name="Kaluzhnaya M.G."/>
            <person name="Lim S."/>
            <person name="Beck D.A."/>
            <person name="Glavina Del Rio T."/>
            <person name="Nolan M."/>
            <person name="Mavromatis K."/>
            <person name="Huntemann M."/>
            <person name="Lucas S."/>
            <person name="Lidstrom M.E."/>
            <person name="Ivanova N."/>
            <person name="Chistoserdova L."/>
        </authorList>
    </citation>
    <scope>NUCLEOTIDE SEQUENCE [LARGE SCALE GENOMIC DNA]</scope>
    <source>
        <strain evidence="3 4">301</strain>
    </source>
</reference>
<dbReference type="RefSeq" id="WP_013146862.1">
    <property type="nucleotide sequence ID" value="NC_014207.1"/>
</dbReference>
<organism evidence="3 4">
    <name type="scientific">Methylotenera versatilis (strain 301)</name>
    <dbReference type="NCBI Taxonomy" id="666681"/>
    <lineage>
        <taxon>Bacteria</taxon>
        <taxon>Pseudomonadati</taxon>
        <taxon>Pseudomonadota</taxon>
        <taxon>Betaproteobacteria</taxon>
        <taxon>Nitrosomonadales</taxon>
        <taxon>Methylophilaceae</taxon>
        <taxon>Methylotenera</taxon>
    </lineage>
</organism>
<keyword evidence="1" id="KW-0812">Transmembrane</keyword>
<name>D7DKT4_METV0</name>
<proteinExistence type="predicted"/>
<dbReference type="InterPro" id="IPR002048">
    <property type="entry name" value="EF_hand_dom"/>
</dbReference>
<feature type="domain" description="EF-hand" evidence="2">
    <location>
        <begin position="207"/>
        <end position="242"/>
    </location>
</feature>
<dbReference type="KEGG" id="meh:M301_0157"/>
<gene>
    <name evidence="3" type="ordered locus">M301_0157</name>
</gene>
<accession>D7DKT4</accession>
<dbReference type="Proteomes" id="UP000000383">
    <property type="component" value="Chromosome"/>
</dbReference>
<dbReference type="GO" id="GO:0005509">
    <property type="term" value="F:calcium ion binding"/>
    <property type="evidence" value="ECO:0007669"/>
    <property type="project" value="InterPro"/>
</dbReference>
<protein>
    <recommendedName>
        <fullName evidence="2">EF-hand domain-containing protein</fullName>
    </recommendedName>
</protein>
<evidence type="ECO:0000313" key="3">
    <source>
        <dbReference type="EMBL" id="ADI28545.1"/>
    </source>
</evidence>
<dbReference type="PROSITE" id="PS00018">
    <property type="entry name" value="EF_HAND_1"/>
    <property type="match status" value="1"/>
</dbReference>
<dbReference type="EMBL" id="CP002056">
    <property type="protein sequence ID" value="ADI28545.1"/>
    <property type="molecule type" value="Genomic_DNA"/>
</dbReference>
<dbReference type="AlphaFoldDB" id="D7DKT4"/>
<keyword evidence="1" id="KW-1133">Transmembrane helix</keyword>
<dbReference type="eggNOG" id="COG1704">
    <property type="taxonomic scope" value="Bacteria"/>
</dbReference>
<evidence type="ECO:0000256" key="1">
    <source>
        <dbReference type="SAM" id="Phobius"/>
    </source>
</evidence>
<keyword evidence="1" id="KW-0472">Membrane</keyword>
<dbReference type="STRING" id="666681.M301_0157"/>
<feature type="transmembrane region" description="Helical" evidence="1">
    <location>
        <begin position="38"/>
        <end position="58"/>
    </location>
</feature>
<sequence length="303" mass="34656" precursor="true">MFRKLNGASVNFVTLAVVGGALFAAYKLHLSQTDRQTWFVLLSISLTFSLFAAIFNYWRLLKITEAPISSIAAAAQGYIELQGTATTLKPFKTPYHGIPCVWYRASVYANHIENPYSKGVVDNRLLEYSESDTLFQLKDESGTCMVNPNGAEIIFFEKRTFVKNDHRYVEEYLPAGKRLYVLGQLDTRHDQVDTEVINKEVRGILTDLKTRPQQMLNRYDHNRNGEIDMDEWELARQDAIKQAHAKYAMKAHTGSFTLVKPTDQHLFLISAKDPHELTASYRMWAIVHLLMFTILLLAFIKLA</sequence>
<evidence type="ECO:0000259" key="2">
    <source>
        <dbReference type="PROSITE" id="PS50222"/>
    </source>
</evidence>
<evidence type="ECO:0000313" key="4">
    <source>
        <dbReference type="Proteomes" id="UP000000383"/>
    </source>
</evidence>
<dbReference type="InterPro" id="IPR018247">
    <property type="entry name" value="EF_Hand_1_Ca_BS"/>
</dbReference>
<dbReference type="HOGENOM" id="CLU_080155_0_0_4"/>